<dbReference type="SUPFAM" id="SSF160443">
    <property type="entry name" value="SMR domain-like"/>
    <property type="match status" value="1"/>
</dbReference>
<dbReference type="Gene3D" id="3.40.50.300">
    <property type="entry name" value="P-loop containing nucleotide triphosphate hydrolases"/>
    <property type="match status" value="1"/>
</dbReference>
<reference evidence="10 11" key="1">
    <citation type="submission" date="2016-10" db="EMBL/GenBank/DDBJ databases">
        <authorList>
            <person name="de Groot N.N."/>
        </authorList>
    </citation>
    <scope>NUCLEOTIDE SEQUENCE [LARGE SCALE GENOMIC DNA]</scope>
    <source>
        <strain evidence="10 11">DSM 19012</strain>
    </source>
</reference>
<dbReference type="AlphaFoldDB" id="A0A1I1VK43"/>
<dbReference type="eggNOG" id="COG1193">
    <property type="taxonomic scope" value="Bacteria"/>
</dbReference>
<evidence type="ECO:0000256" key="3">
    <source>
        <dbReference type="ARBA" id="ARBA00022801"/>
    </source>
</evidence>
<dbReference type="SMART" id="SM00533">
    <property type="entry name" value="MUTSd"/>
    <property type="match status" value="1"/>
</dbReference>
<dbReference type="InParanoid" id="A0A1I1VK43"/>
<dbReference type="GO" id="GO:0043023">
    <property type="term" value="F:ribosomal large subunit binding"/>
    <property type="evidence" value="ECO:0007669"/>
    <property type="project" value="UniProtKB-UniRule"/>
</dbReference>
<keyword evidence="1 7" id="KW-0699">rRNA-binding</keyword>
<dbReference type="GO" id="GO:0005524">
    <property type="term" value="F:ATP binding"/>
    <property type="evidence" value="ECO:0007669"/>
    <property type="project" value="UniProtKB-UniRule"/>
</dbReference>
<dbReference type="EMBL" id="FONA01000002">
    <property type="protein sequence ID" value="SFD81413.1"/>
    <property type="molecule type" value="Genomic_DNA"/>
</dbReference>
<feature type="domain" description="Smr" evidence="9">
    <location>
        <begin position="758"/>
        <end position="833"/>
    </location>
</feature>
<dbReference type="InterPro" id="IPR046893">
    <property type="entry name" value="MSSS"/>
</dbReference>
<dbReference type="RefSeq" id="WP_010528707.1">
    <property type="nucleotide sequence ID" value="NZ_AFSL01000095.1"/>
</dbReference>
<name>A0A1I1VK43_9BACT</name>
<dbReference type="Pfam" id="PF20297">
    <property type="entry name" value="MSSS"/>
    <property type="match status" value="1"/>
</dbReference>
<dbReference type="Pfam" id="PF00488">
    <property type="entry name" value="MutS_V"/>
    <property type="match status" value="1"/>
</dbReference>
<dbReference type="SMART" id="SM00463">
    <property type="entry name" value="SMR"/>
    <property type="match status" value="1"/>
</dbReference>
<comment type="function">
    <text evidence="7">Endonuclease that is involved in the suppression of homologous recombination and thus may have a key role in the control of bacterial genetic diversity.</text>
</comment>
<dbReference type="InterPro" id="IPR036187">
    <property type="entry name" value="DNA_mismatch_repair_MutS_sf"/>
</dbReference>
<dbReference type="PANTHER" id="PTHR48466:SF2">
    <property type="entry name" value="OS10G0509000 PROTEIN"/>
    <property type="match status" value="1"/>
</dbReference>
<dbReference type="GO" id="GO:0045910">
    <property type="term" value="P:negative regulation of DNA recombination"/>
    <property type="evidence" value="ECO:0007669"/>
    <property type="project" value="InterPro"/>
</dbReference>
<evidence type="ECO:0000256" key="7">
    <source>
        <dbReference type="HAMAP-Rule" id="MF_00092"/>
    </source>
</evidence>
<dbReference type="GO" id="GO:0072344">
    <property type="term" value="P:rescue of stalled ribosome"/>
    <property type="evidence" value="ECO:0007669"/>
    <property type="project" value="UniProtKB-UniRule"/>
</dbReference>
<keyword evidence="2 7" id="KW-0547">Nucleotide-binding</keyword>
<dbReference type="InterPro" id="IPR002625">
    <property type="entry name" value="Smr_dom"/>
</dbReference>
<keyword evidence="3 7" id="KW-0378">Hydrolase</keyword>
<protein>
    <recommendedName>
        <fullName evidence="7">Endonuclease MutS2</fullName>
        <ecNumber evidence="7">3.1.-.-</ecNumber>
    </recommendedName>
    <alternativeName>
        <fullName evidence="7">Ribosome-associated protein quality control-upstream factor</fullName>
        <shortName evidence="7">RQC-upstream factor</shortName>
        <shortName evidence="7">RqcU</shortName>
        <ecNumber evidence="7">3.6.4.-</ecNumber>
    </alternativeName>
</protein>
<dbReference type="InterPro" id="IPR005747">
    <property type="entry name" value="MutS2"/>
</dbReference>
<dbReference type="OrthoDB" id="9808166at2"/>
<dbReference type="CDD" id="cd06503">
    <property type="entry name" value="ATP-synt_Fo_b"/>
    <property type="match status" value="1"/>
</dbReference>
<dbReference type="SUPFAM" id="SSF52540">
    <property type="entry name" value="P-loop containing nucleoside triphosphate hydrolases"/>
    <property type="match status" value="1"/>
</dbReference>
<sequence>MIYPETFETKLYFHKIREYIRQGCLSPMGKERIDKMTFSNHFSNVELWLRQTHEMLHIEDDGQAMPAEHFFDLREPLKKLKVEGLFLEAHELFDLRRSLGTIRNIVRFIQSKDKELYPSLHELSATVKVYPAVLERIDSIINKKGEVRDNASAELYRIRQEIRHKQKSISGKMQEVLRKARQSGIVDADASVTIRDGRAVIPVNSANKRKIQGIVHDESATGKTAYIEPAEIVEINNEIRELEYAERRELTKILSELSNFLRPYLEEMLHAFNFLGIIDFIRAKARFAKSINAVVPPMRHETSFRWEKAVHPLLYLQHQSSGKPVVPLDIELTQQNRILLISGPNAGGKSVCLQTVGLLQYMLQCGLPVPVGENSQMGFFDRIFMDIGDEQSIENDLSTYSSHLMNMKYFLRHSNNRTLLLIDEFGTGTEPMLGGAIAEAVLAQLNKQKVFGVITTHYTNLKHFASENKGIINGAMLFDTHKIEPLFKLEIGQPGSSFAFEIARKTGLPEEILQSAKNQLGEEHINFDKHLREIIRDKRYWEKKREMVREREKKLEKVLAKYEKELEKLKNERDQIIETARKEAGDLLASANKEIEKTIREIREAQAEKEKTRTIRKNIDQIKEEIKHASIDNDTQKQLEKKIQKIKERQNRKKQKKPDEQVSNKPINDTENTQNEIRQLAPGDPVKLEGQSIPGEIIEINKKEAVVAFGQLITTVKASRLERISKNEFKKAIRQNNVVSSNISEKIRSKKINFSPDIDVRGLRADEAVAKVLEHLDEALLCDIQTVKILHGKGNGILREQIRQHLATLPFVSNFRDEHVQYGGAGITIVELG</sequence>
<dbReference type="HAMAP" id="MF_00092">
    <property type="entry name" value="MutS2"/>
    <property type="match status" value="1"/>
</dbReference>
<dbReference type="InterPro" id="IPR007696">
    <property type="entry name" value="DNA_mismatch_repair_MutS_core"/>
</dbReference>
<dbReference type="GO" id="GO:0030983">
    <property type="term" value="F:mismatched DNA binding"/>
    <property type="evidence" value="ECO:0007669"/>
    <property type="project" value="InterPro"/>
</dbReference>
<proteinExistence type="inferred from homology"/>
<dbReference type="EC" id="3.1.-.-" evidence="7"/>
<dbReference type="STRING" id="385682.SAMN05444380_102149"/>
<accession>A0A1I1VK43</accession>
<dbReference type="PANTHER" id="PTHR48466">
    <property type="entry name" value="OS10G0509000 PROTEIN-RELATED"/>
    <property type="match status" value="1"/>
</dbReference>
<feature type="compositionally biased region" description="Polar residues" evidence="8">
    <location>
        <begin position="663"/>
        <end position="677"/>
    </location>
</feature>
<dbReference type="EC" id="3.6.4.-" evidence="7"/>
<dbReference type="InterPro" id="IPR036063">
    <property type="entry name" value="Smr_dom_sf"/>
</dbReference>
<dbReference type="FunFam" id="3.40.50.300:FF:001531">
    <property type="entry name" value="Endonuclease MutS2"/>
    <property type="match status" value="1"/>
</dbReference>
<comment type="subunit">
    <text evidence="7">Homodimer. Binds to stalled ribosomes, contacting rRNA.</text>
</comment>
<evidence type="ECO:0000256" key="2">
    <source>
        <dbReference type="ARBA" id="ARBA00022741"/>
    </source>
</evidence>
<comment type="similarity">
    <text evidence="7">Belongs to the DNA mismatch repair MutS family. MutS2 subfamily.</text>
</comment>
<dbReference type="Proteomes" id="UP000181976">
    <property type="component" value="Unassembled WGS sequence"/>
</dbReference>
<dbReference type="InterPro" id="IPR000432">
    <property type="entry name" value="DNA_mismatch_repair_MutS_C"/>
</dbReference>
<feature type="binding site" evidence="7">
    <location>
        <begin position="343"/>
        <end position="350"/>
    </location>
    <ligand>
        <name>ATP</name>
        <dbReference type="ChEBI" id="CHEBI:30616"/>
    </ligand>
</feature>
<keyword evidence="11" id="KW-1185">Reference proteome</keyword>
<keyword evidence="5 7" id="KW-0694">RNA-binding</keyword>
<evidence type="ECO:0000313" key="11">
    <source>
        <dbReference type="Proteomes" id="UP000181976"/>
    </source>
</evidence>
<organism evidence="10 11">
    <name type="scientific">Thermophagus xiamenensis</name>
    <dbReference type="NCBI Taxonomy" id="385682"/>
    <lineage>
        <taxon>Bacteria</taxon>
        <taxon>Pseudomonadati</taxon>
        <taxon>Bacteroidota</taxon>
        <taxon>Bacteroidia</taxon>
        <taxon>Marinilabiliales</taxon>
        <taxon>Marinilabiliaceae</taxon>
        <taxon>Thermophagus</taxon>
    </lineage>
</organism>
<evidence type="ECO:0000313" key="10">
    <source>
        <dbReference type="EMBL" id="SFD81413.1"/>
    </source>
</evidence>
<keyword evidence="6 7" id="KW-0238">DNA-binding</keyword>
<evidence type="ECO:0000256" key="4">
    <source>
        <dbReference type="ARBA" id="ARBA00022840"/>
    </source>
</evidence>
<evidence type="ECO:0000256" key="1">
    <source>
        <dbReference type="ARBA" id="ARBA00022730"/>
    </source>
</evidence>
<dbReference type="GO" id="GO:0016887">
    <property type="term" value="F:ATP hydrolysis activity"/>
    <property type="evidence" value="ECO:0007669"/>
    <property type="project" value="InterPro"/>
</dbReference>
<dbReference type="Pfam" id="PF01713">
    <property type="entry name" value="Smr"/>
    <property type="match status" value="1"/>
</dbReference>
<dbReference type="GO" id="GO:0140664">
    <property type="term" value="F:ATP-dependent DNA damage sensor activity"/>
    <property type="evidence" value="ECO:0007669"/>
    <property type="project" value="InterPro"/>
</dbReference>
<dbReference type="SUPFAM" id="SSF48334">
    <property type="entry name" value="DNA repair protein MutS, domain III"/>
    <property type="match status" value="1"/>
</dbReference>
<feature type="region of interest" description="Disordered" evidence="8">
    <location>
        <begin position="647"/>
        <end position="686"/>
    </location>
</feature>
<keyword evidence="7" id="KW-0540">Nuclease</keyword>
<dbReference type="GO" id="GO:0019843">
    <property type="term" value="F:rRNA binding"/>
    <property type="evidence" value="ECO:0007669"/>
    <property type="project" value="UniProtKB-UniRule"/>
</dbReference>
<comment type="function">
    <text evidence="7">Acts as a ribosome collision sensor, splitting the ribosome into its 2 subunits. Detects stalled/collided 70S ribosomes which it binds and splits by an ATP-hydrolysis driven conformational change. Acts upstream of the ribosome quality control system (RQC), a ribosome-associated complex that mediates the extraction of incompletely synthesized nascent chains from stalled ribosomes and their subsequent degradation. Probably generates substrates for RQC.</text>
</comment>
<keyword evidence="7" id="KW-0255">Endonuclease</keyword>
<evidence type="ECO:0000256" key="6">
    <source>
        <dbReference type="ARBA" id="ARBA00023125"/>
    </source>
</evidence>
<keyword evidence="4 7" id="KW-0067">ATP-binding</keyword>
<dbReference type="InterPro" id="IPR045076">
    <property type="entry name" value="MutS"/>
</dbReference>
<gene>
    <name evidence="7" type="primary">mutS2</name>
    <name evidence="7" type="synonym">rqcU</name>
    <name evidence="10" type="ORF">SAMN05444380_102149</name>
</gene>
<evidence type="ECO:0000256" key="8">
    <source>
        <dbReference type="SAM" id="MobiDB-lite"/>
    </source>
</evidence>
<dbReference type="PROSITE" id="PS50828">
    <property type="entry name" value="SMR"/>
    <property type="match status" value="1"/>
</dbReference>
<dbReference type="InterPro" id="IPR027417">
    <property type="entry name" value="P-loop_NTPase"/>
</dbReference>
<dbReference type="GO" id="GO:0006298">
    <property type="term" value="P:mismatch repair"/>
    <property type="evidence" value="ECO:0007669"/>
    <property type="project" value="InterPro"/>
</dbReference>
<evidence type="ECO:0000259" key="9">
    <source>
        <dbReference type="PROSITE" id="PS50828"/>
    </source>
</evidence>
<dbReference type="NCBIfam" id="TIGR01069">
    <property type="entry name" value="mutS2"/>
    <property type="match status" value="1"/>
</dbReference>
<dbReference type="SMART" id="SM00534">
    <property type="entry name" value="MUTSac"/>
    <property type="match status" value="1"/>
</dbReference>
<dbReference type="PIRSF" id="PIRSF005814">
    <property type="entry name" value="MutS_YshD"/>
    <property type="match status" value="1"/>
</dbReference>
<dbReference type="Gene3D" id="3.30.1370.110">
    <property type="match status" value="1"/>
</dbReference>
<evidence type="ECO:0000256" key="5">
    <source>
        <dbReference type="ARBA" id="ARBA00022884"/>
    </source>
</evidence>
<dbReference type="GO" id="GO:0004519">
    <property type="term" value="F:endonuclease activity"/>
    <property type="evidence" value="ECO:0007669"/>
    <property type="project" value="UniProtKB-UniRule"/>
</dbReference>